<feature type="compositionally biased region" description="Acidic residues" evidence="8">
    <location>
        <begin position="610"/>
        <end position="620"/>
    </location>
</feature>
<dbReference type="InterPro" id="IPR011989">
    <property type="entry name" value="ARM-like"/>
</dbReference>
<dbReference type="SUPFAM" id="SSF48371">
    <property type="entry name" value="ARM repeat"/>
    <property type="match status" value="1"/>
</dbReference>
<evidence type="ECO:0000256" key="1">
    <source>
        <dbReference type="ARBA" id="ARBA00004556"/>
    </source>
</evidence>
<dbReference type="Proteomes" id="UP000230066">
    <property type="component" value="Unassembled WGS sequence"/>
</dbReference>
<evidence type="ECO:0000256" key="4">
    <source>
        <dbReference type="ARBA" id="ARBA00022541"/>
    </source>
</evidence>
<dbReference type="InterPro" id="IPR016024">
    <property type="entry name" value="ARM-type_fold"/>
</dbReference>
<dbReference type="Pfam" id="PF13181">
    <property type="entry name" value="TPR_8"/>
    <property type="match status" value="2"/>
</dbReference>
<dbReference type="SUPFAM" id="SSF48452">
    <property type="entry name" value="TPR-like"/>
    <property type="match status" value="1"/>
</dbReference>
<comment type="subcellular location">
    <subcellularLocation>
        <location evidence="1">Cytoplasm</location>
        <location evidence="1">Perinuclear region</location>
    </subcellularLocation>
</comment>
<evidence type="ECO:0000259" key="9">
    <source>
        <dbReference type="Pfam" id="PF11701"/>
    </source>
</evidence>
<keyword evidence="11" id="KW-1185">Reference proteome</keyword>
<evidence type="ECO:0000313" key="10">
    <source>
        <dbReference type="EMBL" id="THD22647.1"/>
    </source>
</evidence>
<dbReference type="GO" id="GO:0030154">
    <property type="term" value="P:cell differentiation"/>
    <property type="evidence" value="ECO:0007669"/>
    <property type="project" value="UniProtKB-KW"/>
</dbReference>
<keyword evidence="3" id="KW-0963">Cytoplasm</keyword>
<dbReference type="GO" id="GO:0007517">
    <property type="term" value="P:muscle organ development"/>
    <property type="evidence" value="ECO:0007669"/>
    <property type="project" value="UniProtKB-KW"/>
</dbReference>
<evidence type="ECO:0000256" key="5">
    <source>
        <dbReference type="ARBA" id="ARBA00022782"/>
    </source>
</evidence>
<evidence type="ECO:0000256" key="7">
    <source>
        <dbReference type="PROSITE-ProRule" id="PRU00339"/>
    </source>
</evidence>
<evidence type="ECO:0000256" key="3">
    <source>
        <dbReference type="ARBA" id="ARBA00022490"/>
    </source>
</evidence>
<reference evidence="10" key="1">
    <citation type="submission" date="2019-03" db="EMBL/GenBank/DDBJ databases">
        <title>Improved annotation for the trematode Fasciola hepatica.</title>
        <authorList>
            <person name="Choi Y.-J."/>
            <person name="Martin J."/>
            <person name="Mitreva M."/>
        </authorList>
    </citation>
    <scope>NUCLEOTIDE SEQUENCE [LARGE SCALE GENOMIC DNA]</scope>
</reference>
<dbReference type="PROSITE" id="PS50005">
    <property type="entry name" value="TPR"/>
    <property type="match status" value="1"/>
</dbReference>
<dbReference type="InterPro" id="IPR019734">
    <property type="entry name" value="TPR_rpt"/>
</dbReference>
<keyword evidence="2" id="KW-0217">Developmental protein</keyword>
<feature type="region of interest" description="Disordered" evidence="8">
    <location>
        <begin position="606"/>
        <end position="641"/>
    </location>
</feature>
<dbReference type="GO" id="GO:0048471">
    <property type="term" value="C:perinuclear region of cytoplasm"/>
    <property type="evidence" value="ECO:0007669"/>
    <property type="project" value="UniProtKB-SubCell"/>
</dbReference>
<dbReference type="GO" id="GO:0051879">
    <property type="term" value="F:Hsp90 protein binding"/>
    <property type="evidence" value="ECO:0007669"/>
    <property type="project" value="TreeGrafter"/>
</dbReference>
<name>A0A4E0RPY4_FASHE</name>
<feature type="region of interest" description="Disordered" evidence="8">
    <location>
        <begin position="382"/>
        <end position="408"/>
    </location>
</feature>
<feature type="compositionally biased region" description="Basic and acidic residues" evidence="8">
    <location>
        <begin position="621"/>
        <end position="632"/>
    </location>
</feature>
<keyword evidence="4" id="KW-0517">Myogenesis</keyword>
<feature type="domain" description="UNC-45/Cro1/She4 central" evidence="9">
    <location>
        <begin position="409"/>
        <end position="550"/>
    </location>
</feature>
<gene>
    <name evidence="10" type="ORF">D915_006460</name>
</gene>
<keyword evidence="5" id="KW-0221">Differentiation</keyword>
<keyword evidence="6" id="KW-0143">Chaperone</keyword>
<organism evidence="10 11">
    <name type="scientific">Fasciola hepatica</name>
    <name type="common">Liver fluke</name>
    <dbReference type="NCBI Taxonomy" id="6192"/>
    <lineage>
        <taxon>Eukaryota</taxon>
        <taxon>Metazoa</taxon>
        <taxon>Spiralia</taxon>
        <taxon>Lophotrochozoa</taxon>
        <taxon>Platyhelminthes</taxon>
        <taxon>Trematoda</taxon>
        <taxon>Digenea</taxon>
        <taxon>Plagiorchiida</taxon>
        <taxon>Echinostomata</taxon>
        <taxon>Echinostomatoidea</taxon>
        <taxon>Fasciolidae</taxon>
        <taxon>Fasciola</taxon>
    </lineage>
</organism>
<proteinExistence type="predicted"/>
<dbReference type="Pfam" id="PF11701">
    <property type="entry name" value="UNC45-central"/>
    <property type="match status" value="1"/>
</dbReference>
<dbReference type="PANTHER" id="PTHR45994">
    <property type="entry name" value="FI21225P1"/>
    <property type="match status" value="1"/>
</dbReference>
<sequence length="1117" mass="123618">MLESICQSFGWLNFETMEDGIILKDKGNELFNSGSYREAICIYDQALLGSELSDDLRCVLNRNKAQAFLKLEDYENAVNASNEALKIRPADAKALFRRAQAYERLDKLQQALEDSQKLVQLEPKNPAAQNLARKLELAVTSRVAVAESLPTKVDDMYNLIEKESSDVRKLEGAVNNLTALIKDSGAAASNLIWAHSKVELIYLLCKHEEHKIVVAAHRVLAHLFEHHTDRCLVLLERLTPQYFVDRIFSRHTNESAEICRFLNSLLEGLTQLKAYHQAKEADAACTEKLSAKVSPVAYPKYNINPAVEKQVYEILHHLLRATNSYRLSAAVRDYILEMLIRFIPSERGIGWSYKMISHEGVLERLLELGGIAGTTSLANWRSRRARQPDASHPDEVGTGDCGPCQPRLSTTPNTRMTLAVLLAKLWDDMNSDKTREAFTNGCSDFILDLFSDHFLETKVEAASVIGTLFLGPHEVGSSVLARPGILEGLFLLTQSPNMLYQTIALDTILLATHKKEQCLNLVSQAVPILRSLYKSENDGMKIRALVALCKFGSAGGSDVSIKSLTEGSSIGLMKACRRLLLGIYQPAPEVDNVAAIRNGGSKISESGEIVLEEEEDDDDSDVQKESPIDSEKSTSNTPSLIPSVSIGSQLCPLRDAETVRWAVEGLAYLSMNAEVKQEIVDDPEFVRLLFRVASNDLKESAFALASVVAQLTNSFPRNQIEPEMLELAKFSKQHIPEEHPLDSATHVTERRRRLVDAGLSVTLYNLTMRLAAGPVGGQHGLRELIARIYLSVAEEIPNRGKLIQGGAGKALLDLALKSNTDVGKLLAAQSLARLTITADPRVSFPGQRSLELVRPLLKLLAIDCDGLQNFEGLLALTNLASLDNIHRHRIMAERGIPLIDHYLFEDHPMLRRAAAECVANMAQYHPFVVASGGRLPVEDSDLGAKLPFISSSTERIKLLVLYCCEFEDLFVVRAAIGALATMSYDPGVIKLITDTSSWFETVQTLAGHDDCSVQHRAAHLLRNMVLYGEQSLCEYFCRSNMLEVIMSLSQLPNISPEEVISSDTVTLNPGASEAQLRQLTLADRKKTRDCAVEALRKLQEYGLVQRLATDTSGREEA</sequence>
<evidence type="ECO:0000256" key="2">
    <source>
        <dbReference type="ARBA" id="ARBA00022473"/>
    </source>
</evidence>
<accession>A0A4E0RPY4</accession>
<dbReference type="InterPro" id="IPR011990">
    <property type="entry name" value="TPR-like_helical_dom_sf"/>
</dbReference>
<dbReference type="EMBL" id="JXXN02002620">
    <property type="protein sequence ID" value="THD22647.1"/>
    <property type="molecule type" value="Genomic_DNA"/>
</dbReference>
<comment type="caution">
    <text evidence="10">The sequence shown here is derived from an EMBL/GenBank/DDBJ whole genome shotgun (WGS) entry which is preliminary data.</text>
</comment>
<protein>
    <submittedName>
        <fullName evidence="10">GCUNC-45</fullName>
    </submittedName>
</protein>
<dbReference type="Gene3D" id="1.25.40.10">
    <property type="entry name" value="Tetratricopeptide repeat domain"/>
    <property type="match status" value="1"/>
</dbReference>
<dbReference type="InterPro" id="IPR024660">
    <property type="entry name" value="UCS_central_dom"/>
</dbReference>
<evidence type="ECO:0000256" key="8">
    <source>
        <dbReference type="SAM" id="MobiDB-lite"/>
    </source>
</evidence>
<feature type="repeat" description="TPR" evidence="7">
    <location>
        <begin position="92"/>
        <end position="125"/>
    </location>
</feature>
<dbReference type="SMART" id="SM00028">
    <property type="entry name" value="TPR"/>
    <property type="match status" value="2"/>
</dbReference>
<dbReference type="PANTHER" id="PTHR45994:SF1">
    <property type="entry name" value="FI21225P1"/>
    <property type="match status" value="1"/>
</dbReference>
<evidence type="ECO:0000256" key="6">
    <source>
        <dbReference type="ARBA" id="ARBA00023186"/>
    </source>
</evidence>
<dbReference type="AlphaFoldDB" id="A0A4E0RPY4"/>
<keyword evidence="7" id="KW-0802">TPR repeat</keyword>
<dbReference type="Gene3D" id="1.25.10.10">
    <property type="entry name" value="Leucine-rich Repeat Variant"/>
    <property type="match status" value="2"/>
</dbReference>
<evidence type="ECO:0000313" key="11">
    <source>
        <dbReference type="Proteomes" id="UP000230066"/>
    </source>
</evidence>
<feature type="compositionally biased region" description="Basic and acidic residues" evidence="8">
    <location>
        <begin position="386"/>
        <end position="395"/>
    </location>
</feature>